<dbReference type="InterPro" id="IPR018528">
    <property type="entry name" value="Preph_deHydtase_CS"/>
</dbReference>
<dbReference type="PROSITE" id="PS00858">
    <property type="entry name" value="PREPHENATE_DEHYDR_2"/>
    <property type="match status" value="1"/>
</dbReference>
<keyword evidence="5 10" id="KW-0057">Aromatic amino acid biosynthesis</keyword>
<evidence type="ECO:0000256" key="7">
    <source>
        <dbReference type="ARBA" id="ARBA00023239"/>
    </source>
</evidence>
<protein>
    <recommendedName>
        <fullName evidence="3 10">Prephenate dehydratase</fullName>
        <shortName evidence="10">PDT</shortName>
        <ecNumber evidence="2 10">4.2.1.51</ecNumber>
    </recommendedName>
</protein>
<evidence type="ECO:0000256" key="10">
    <source>
        <dbReference type="RuleBase" id="RU361254"/>
    </source>
</evidence>
<keyword evidence="7 10" id="KW-0456">Lyase</keyword>
<dbReference type="PROSITE" id="PS51171">
    <property type="entry name" value="PREPHENATE_DEHYDR_3"/>
    <property type="match status" value="1"/>
</dbReference>
<dbReference type="CDD" id="cd13632">
    <property type="entry name" value="PBP2_Aa-PDT_like"/>
    <property type="match status" value="1"/>
</dbReference>
<feature type="domain" description="ACT" evidence="12">
    <location>
        <begin position="200"/>
        <end position="278"/>
    </location>
</feature>
<dbReference type="InterPro" id="IPR045865">
    <property type="entry name" value="ACT-like_dom_sf"/>
</dbReference>
<keyword evidence="6 10" id="KW-0584">Phenylalanine biosynthesis</keyword>
<organism evidence="13 14">
    <name type="scientific">Enteractinococcus helveticum</name>
    <dbReference type="NCBI Taxonomy" id="1837282"/>
    <lineage>
        <taxon>Bacteria</taxon>
        <taxon>Bacillati</taxon>
        <taxon>Actinomycetota</taxon>
        <taxon>Actinomycetes</taxon>
        <taxon>Micrococcales</taxon>
        <taxon>Micrococcaceae</taxon>
    </lineage>
</organism>
<reference evidence="13 14" key="1">
    <citation type="submission" date="2016-04" db="EMBL/GenBank/DDBJ databases">
        <title>First whole genome shotgun sequence of the bacterium Enteractinococcus sp. strain UASWS1574.</title>
        <authorList>
            <person name="Crovadore J."/>
            <person name="Chablais R."/>
            <person name="Lefort F."/>
        </authorList>
    </citation>
    <scope>NUCLEOTIDE SEQUENCE [LARGE SCALE GENOMIC DNA]</scope>
    <source>
        <strain evidence="13 14">UASWS1574</strain>
    </source>
</reference>
<dbReference type="PANTHER" id="PTHR21022">
    <property type="entry name" value="PREPHENATE DEHYDRATASE P PROTEIN"/>
    <property type="match status" value="1"/>
</dbReference>
<evidence type="ECO:0000313" key="13">
    <source>
        <dbReference type="EMBL" id="OAV60593.1"/>
    </source>
</evidence>
<dbReference type="SUPFAM" id="SSF53850">
    <property type="entry name" value="Periplasmic binding protein-like II"/>
    <property type="match status" value="1"/>
</dbReference>
<dbReference type="GO" id="GO:0004664">
    <property type="term" value="F:prephenate dehydratase activity"/>
    <property type="evidence" value="ECO:0007669"/>
    <property type="project" value="UniProtKB-UniRule"/>
</dbReference>
<dbReference type="PANTHER" id="PTHR21022:SF19">
    <property type="entry name" value="PREPHENATE DEHYDRATASE-RELATED"/>
    <property type="match status" value="1"/>
</dbReference>
<feature type="domain" description="Prephenate dehydratase" evidence="11">
    <location>
        <begin position="3"/>
        <end position="185"/>
    </location>
</feature>
<proteinExistence type="predicted"/>
<name>A0A1B7LYY9_9MICC</name>
<dbReference type="Pfam" id="PF01842">
    <property type="entry name" value="ACT"/>
    <property type="match status" value="1"/>
</dbReference>
<dbReference type="STRING" id="1837282.A6F49_11635"/>
<dbReference type="PROSITE" id="PS51671">
    <property type="entry name" value="ACT"/>
    <property type="match status" value="1"/>
</dbReference>
<keyword evidence="4 10" id="KW-0028">Amino-acid biosynthesis</keyword>
<dbReference type="Gene3D" id="3.40.190.10">
    <property type="entry name" value="Periplasmic binding protein-like II"/>
    <property type="match status" value="2"/>
</dbReference>
<comment type="catalytic activity">
    <reaction evidence="8 10">
        <text>prephenate + H(+) = 3-phenylpyruvate + CO2 + H2O</text>
        <dbReference type="Rhea" id="RHEA:21648"/>
        <dbReference type="ChEBI" id="CHEBI:15377"/>
        <dbReference type="ChEBI" id="CHEBI:15378"/>
        <dbReference type="ChEBI" id="CHEBI:16526"/>
        <dbReference type="ChEBI" id="CHEBI:18005"/>
        <dbReference type="ChEBI" id="CHEBI:29934"/>
        <dbReference type="EC" id="4.2.1.51"/>
    </reaction>
</comment>
<gene>
    <name evidence="10" type="primary">pheA</name>
    <name evidence="13" type="ORF">A6F49_11635</name>
</gene>
<dbReference type="Pfam" id="PF00800">
    <property type="entry name" value="PDT"/>
    <property type="match status" value="1"/>
</dbReference>
<dbReference type="PIRSF" id="PIRSF001500">
    <property type="entry name" value="Chor_mut_pdt_Ppr"/>
    <property type="match status" value="1"/>
</dbReference>
<dbReference type="RefSeq" id="WP_043058133.1">
    <property type="nucleotide sequence ID" value="NZ_LXEY01000019.1"/>
</dbReference>
<comment type="pathway">
    <text evidence="1 10">Amino-acid biosynthesis; L-phenylalanine biosynthesis; phenylpyruvate from prephenate: step 1/1.</text>
</comment>
<dbReference type="GO" id="GO:0005737">
    <property type="term" value="C:cytoplasm"/>
    <property type="evidence" value="ECO:0007669"/>
    <property type="project" value="TreeGrafter"/>
</dbReference>
<evidence type="ECO:0000256" key="4">
    <source>
        <dbReference type="ARBA" id="ARBA00022605"/>
    </source>
</evidence>
<dbReference type="EC" id="4.2.1.51" evidence="2 10"/>
<dbReference type="NCBIfam" id="NF008865">
    <property type="entry name" value="PRK11898.1"/>
    <property type="match status" value="1"/>
</dbReference>
<dbReference type="Gene3D" id="3.30.70.260">
    <property type="match status" value="1"/>
</dbReference>
<dbReference type="OrthoDB" id="9802281at2"/>
<evidence type="ECO:0000313" key="14">
    <source>
        <dbReference type="Proteomes" id="UP000078292"/>
    </source>
</evidence>
<keyword evidence="14" id="KW-1185">Reference proteome</keyword>
<evidence type="ECO:0000256" key="8">
    <source>
        <dbReference type="ARBA" id="ARBA00047848"/>
    </source>
</evidence>
<evidence type="ECO:0000259" key="12">
    <source>
        <dbReference type="PROSITE" id="PS51671"/>
    </source>
</evidence>
<dbReference type="Proteomes" id="UP000078292">
    <property type="component" value="Unassembled WGS sequence"/>
</dbReference>
<feature type="site" description="Essential for prephenate dehydratase activity" evidence="9">
    <location>
        <position position="178"/>
    </location>
</feature>
<dbReference type="AlphaFoldDB" id="A0A1B7LYY9"/>
<evidence type="ECO:0000256" key="9">
    <source>
        <dbReference type="PIRSR" id="PIRSR001500-2"/>
    </source>
</evidence>
<dbReference type="SUPFAM" id="SSF55021">
    <property type="entry name" value="ACT-like"/>
    <property type="match status" value="1"/>
</dbReference>
<evidence type="ECO:0000256" key="2">
    <source>
        <dbReference type="ARBA" id="ARBA00013147"/>
    </source>
</evidence>
<dbReference type="FunFam" id="3.40.190.10:FF:000064">
    <property type="entry name" value="Prephenate dehydratase"/>
    <property type="match status" value="1"/>
</dbReference>
<dbReference type="InterPro" id="IPR002912">
    <property type="entry name" value="ACT_dom"/>
</dbReference>
<dbReference type="UniPathway" id="UPA00121">
    <property type="reaction ID" value="UER00345"/>
</dbReference>
<evidence type="ECO:0000256" key="3">
    <source>
        <dbReference type="ARBA" id="ARBA00021872"/>
    </source>
</evidence>
<accession>A0A1B7LYY9</accession>
<dbReference type="EMBL" id="LXEY01000019">
    <property type="protein sequence ID" value="OAV60593.1"/>
    <property type="molecule type" value="Genomic_DNA"/>
</dbReference>
<sequence>MKSFAYLGPEGTFTEAALNRVPEADGAQQVPLGSVITALNQVRSGEVDAAVVPIENSVEGGVTATLDAIASGDELHIIREVLVPISFMLVGRPDGPRELTELHSVATHTHAWAQVRIWAEANIPNAAYVQAASTAAGAHGLLDHTTTYDAAVCAPHLAKKLDLPILAEGIEDTAGAVTRFVVVARAGHLPQPTGSDKTTMVVPLPEDRPGALVQIMNQFSTRGVNLSRIESRPTGEYLGKYFFSIDLEGHLADERVSAALAALYRMFPGVRFLGSYPRAEHVPYVIPEYTTDEAYQRGRAWVRSILDRSNTGNH</sequence>
<dbReference type="GO" id="GO:0009094">
    <property type="term" value="P:L-phenylalanine biosynthetic process"/>
    <property type="evidence" value="ECO:0007669"/>
    <property type="project" value="UniProtKB-UniPathway"/>
</dbReference>
<dbReference type="InterPro" id="IPR001086">
    <property type="entry name" value="Preph_deHydtase"/>
</dbReference>
<dbReference type="FunFam" id="3.30.70.260:FF:000012">
    <property type="entry name" value="Prephenate dehydratase"/>
    <property type="match status" value="1"/>
</dbReference>
<evidence type="ECO:0000256" key="1">
    <source>
        <dbReference type="ARBA" id="ARBA00004741"/>
    </source>
</evidence>
<comment type="caution">
    <text evidence="13">The sequence shown here is derived from an EMBL/GenBank/DDBJ whole genome shotgun (WGS) entry which is preliminary data.</text>
</comment>
<dbReference type="InterPro" id="IPR008242">
    <property type="entry name" value="Chor_mutase/pphenate_deHydtase"/>
</dbReference>
<evidence type="ECO:0000256" key="5">
    <source>
        <dbReference type="ARBA" id="ARBA00023141"/>
    </source>
</evidence>
<evidence type="ECO:0000256" key="6">
    <source>
        <dbReference type="ARBA" id="ARBA00023222"/>
    </source>
</evidence>
<evidence type="ECO:0000259" key="11">
    <source>
        <dbReference type="PROSITE" id="PS51171"/>
    </source>
</evidence>
<dbReference type="CDD" id="cd04905">
    <property type="entry name" value="ACT_CM-PDT"/>
    <property type="match status" value="1"/>
</dbReference>